<dbReference type="CDD" id="cd06587">
    <property type="entry name" value="VOC"/>
    <property type="match status" value="2"/>
</dbReference>
<protein>
    <submittedName>
        <fullName evidence="5">Gfo/Idh/MocA family oxidoreductase</fullName>
    </submittedName>
</protein>
<dbReference type="Gene3D" id="3.10.180.10">
    <property type="entry name" value="2,3-Dihydroxybiphenyl 1,2-Dioxygenase, domain 1"/>
    <property type="match status" value="2"/>
</dbReference>
<comment type="similarity">
    <text evidence="1">Belongs to the Gfo/Idh/MocA family.</text>
</comment>
<dbReference type="Gene3D" id="3.30.360.10">
    <property type="entry name" value="Dihydrodipicolinate Reductase, domain 2"/>
    <property type="match status" value="1"/>
</dbReference>
<reference evidence="5" key="1">
    <citation type="submission" date="2020-10" db="EMBL/GenBank/DDBJ databases">
        <authorList>
            <person name="Gilroy R."/>
        </authorList>
    </citation>
    <scope>NUCLEOTIDE SEQUENCE</scope>
    <source>
        <strain evidence="5">ChiSjej5B23-6657</strain>
    </source>
</reference>
<evidence type="ECO:0000256" key="3">
    <source>
        <dbReference type="SAM" id="MobiDB-lite"/>
    </source>
</evidence>
<feature type="domain" description="VOC" evidence="4">
    <location>
        <begin position="556"/>
        <end position="704"/>
    </location>
</feature>
<dbReference type="Proteomes" id="UP000823912">
    <property type="component" value="Unassembled WGS sequence"/>
</dbReference>
<dbReference type="InterPro" id="IPR036291">
    <property type="entry name" value="NAD(P)-bd_dom_sf"/>
</dbReference>
<dbReference type="GO" id="GO:0000166">
    <property type="term" value="F:nucleotide binding"/>
    <property type="evidence" value="ECO:0007669"/>
    <property type="project" value="InterPro"/>
</dbReference>
<reference evidence="5" key="2">
    <citation type="journal article" date="2021" name="PeerJ">
        <title>Extensive microbial diversity within the chicken gut microbiome revealed by metagenomics and culture.</title>
        <authorList>
            <person name="Gilroy R."/>
            <person name="Ravi A."/>
            <person name="Getino M."/>
            <person name="Pursley I."/>
            <person name="Horton D.L."/>
            <person name="Alikhan N.F."/>
            <person name="Baker D."/>
            <person name="Gharbi K."/>
            <person name="Hall N."/>
            <person name="Watson M."/>
            <person name="Adriaenssens E.M."/>
            <person name="Foster-Nyarko E."/>
            <person name="Jarju S."/>
            <person name="Secka A."/>
            <person name="Antonio M."/>
            <person name="Oren A."/>
            <person name="Chaudhuri R.R."/>
            <person name="La Ragione R."/>
            <person name="Hildebrand F."/>
            <person name="Pallen M.J."/>
        </authorList>
    </citation>
    <scope>NUCLEOTIDE SEQUENCE</scope>
    <source>
        <strain evidence="5">ChiSjej5B23-6657</strain>
    </source>
</reference>
<comment type="caution">
    <text evidence="5">The sequence shown here is derived from an EMBL/GenBank/DDBJ whole genome shotgun (WGS) entry which is preliminary data.</text>
</comment>
<feature type="domain" description="VOC" evidence="4">
    <location>
        <begin position="368"/>
        <end position="533"/>
    </location>
</feature>
<dbReference type="AlphaFoldDB" id="A0A9D1EA44"/>
<dbReference type="InterPro" id="IPR037523">
    <property type="entry name" value="VOC_core"/>
</dbReference>
<dbReference type="SUPFAM" id="SSF51735">
    <property type="entry name" value="NAD(P)-binding Rossmann-fold domains"/>
    <property type="match status" value="1"/>
</dbReference>
<dbReference type="GO" id="GO:0016491">
    <property type="term" value="F:oxidoreductase activity"/>
    <property type="evidence" value="ECO:0007669"/>
    <property type="project" value="UniProtKB-KW"/>
</dbReference>
<dbReference type="PANTHER" id="PTHR43708:SF5">
    <property type="entry name" value="CONSERVED EXPRESSED OXIDOREDUCTASE (EUROFUNG)-RELATED"/>
    <property type="match status" value="1"/>
</dbReference>
<feature type="region of interest" description="Disordered" evidence="3">
    <location>
        <begin position="413"/>
        <end position="436"/>
    </location>
</feature>
<dbReference type="Pfam" id="PF00903">
    <property type="entry name" value="Glyoxalase"/>
    <property type="match status" value="2"/>
</dbReference>
<dbReference type="InterPro" id="IPR029068">
    <property type="entry name" value="Glyas_Bleomycin-R_OHBP_Dase"/>
</dbReference>
<evidence type="ECO:0000313" key="5">
    <source>
        <dbReference type="EMBL" id="HIR70889.1"/>
    </source>
</evidence>
<name>A0A9D1EA44_9FIRM</name>
<proteinExistence type="inferred from homology"/>
<dbReference type="Pfam" id="PF01408">
    <property type="entry name" value="GFO_IDH_MocA"/>
    <property type="match status" value="1"/>
</dbReference>
<organism evidence="5 6">
    <name type="scientific">Candidatus Pullilachnospira gallistercoris</name>
    <dbReference type="NCBI Taxonomy" id="2840911"/>
    <lineage>
        <taxon>Bacteria</taxon>
        <taxon>Bacillati</taxon>
        <taxon>Bacillota</taxon>
        <taxon>Clostridia</taxon>
        <taxon>Lachnospirales</taxon>
        <taxon>Lachnospiraceae</taxon>
        <taxon>Lachnospiraceae incertae sedis</taxon>
        <taxon>Candidatus Pullilachnospira</taxon>
    </lineage>
</organism>
<dbReference type="SUPFAM" id="SSF55347">
    <property type="entry name" value="Glyceraldehyde-3-phosphate dehydrogenase-like, C-terminal domain"/>
    <property type="match status" value="1"/>
</dbReference>
<dbReference type="PANTHER" id="PTHR43708">
    <property type="entry name" value="CONSERVED EXPRESSED OXIDOREDUCTASE (EUROFUNG)"/>
    <property type="match status" value="1"/>
</dbReference>
<dbReference type="PROSITE" id="PS51819">
    <property type="entry name" value="VOC"/>
    <property type="match status" value="2"/>
</dbReference>
<sequence>MKVGVIGSGAISDIYLKNMIEKFDNLDVVCIASKHFEHAKAKADQYHIPACTVEEMLANPEVEMVVNLTPVGAHYQLIKDALLAGKHVYTEKTMTDDVEKARELVELADERGLYLGSAPDTFLGSALQAARCAIDQGLLGEVHSFAISANRNNDLLVSIFAFLRQPGAGILYDYGVYYLTALTSLFGPVKRVGSVIGTPYKTRVNIMPASPEFGQEMDTPNESEVAAILQMENGVTGTLHIDAESHFMDQSYFAVYGTKGILYLTDPNGFGGDVRFLPNPLNPMNPEKEIVLWKFTPYEENSRGVGPAEMAQAIAEGRPNRASKEMAYHVQEVLTAILAGGEAGGFTDVCSRMERPLPLAQRPVPIVNIGHTSFQMKNEAAMLHFYGDILGMKNLFTLTMGDLMVSMEERMGDAESQEKLKEMSEEQRRELKQRKESMKAVADKPWITYMKLADRQYLELFYDMGRPMEHVEDRKKNYGYTKLNFEVDSIEEIRDRLAAEGVEIATDIHPTADGSREIVVMDPDGNEVQFTEYAKDGSGAVPLTEDHRESCSAVRYTTQVAFQVQDAVNMVNFYCLGLGLKKIKTLTYGELCDFAEASGMADEKALMGMRMMGDRPWIDYIEVAPHQYIELFHTDGQQLQELRDLSGYDGYQHICLEVSDIHAAWDACIANGLKPDTEISLGADGAYQFWLVDPDGNRLELMEYAEGAKQLG</sequence>
<keyword evidence="2" id="KW-0560">Oxidoreductase</keyword>
<dbReference type="InterPro" id="IPR051317">
    <property type="entry name" value="Gfo/Idh/MocA_oxidoreduct"/>
</dbReference>
<evidence type="ECO:0000259" key="4">
    <source>
        <dbReference type="PROSITE" id="PS51819"/>
    </source>
</evidence>
<evidence type="ECO:0000256" key="1">
    <source>
        <dbReference type="ARBA" id="ARBA00010928"/>
    </source>
</evidence>
<dbReference type="Pfam" id="PF22725">
    <property type="entry name" value="GFO_IDH_MocA_C3"/>
    <property type="match status" value="1"/>
</dbReference>
<dbReference type="InterPro" id="IPR000683">
    <property type="entry name" value="Gfo/Idh/MocA-like_OxRdtase_N"/>
</dbReference>
<dbReference type="Gene3D" id="3.40.50.720">
    <property type="entry name" value="NAD(P)-binding Rossmann-like Domain"/>
    <property type="match status" value="1"/>
</dbReference>
<evidence type="ECO:0000256" key="2">
    <source>
        <dbReference type="ARBA" id="ARBA00023002"/>
    </source>
</evidence>
<dbReference type="InterPro" id="IPR004360">
    <property type="entry name" value="Glyas_Fos-R_dOase_dom"/>
</dbReference>
<dbReference type="EMBL" id="DVHM01000101">
    <property type="protein sequence ID" value="HIR70889.1"/>
    <property type="molecule type" value="Genomic_DNA"/>
</dbReference>
<dbReference type="SUPFAM" id="SSF54593">
    <property type="entry name" value="Glyoxalase/Bleomycin resistance protein/Dihydroxybiphenyl dioxygenase"/>
    <property type="match status" value="2"/>
</dbReference>
<accession>A0A9D1EA44</accession>
<evidence type="ECO:0000313" key="6">
    <source>
        <dbReference type="Proteomes" id="UP000823912"/>
    </source>
</evidence>
<dbReference type="InterPro" id="IPR055170">
    <property type="entry name" value="GFO_IDH_MocA-like_dom"/>
</dbReference>
<gene>
    <name evidence="5" type="ORF">IAA55_06385</name>
</gene>